<dbReference type="EMBL" id="SAVA01000001">
    <property type="protein sequence ID" value="RWR54880.1"/>
    <property type="molecule type" value="Genomic_DNA"/>
</dbReference>
<dbReference type="Proteomes" id="UP000288071">
    <property type="component" value="Unassembled WGS sequence"/>
</dbReference>
<dbReference type="InterPro" id="IPR053802">
    <property type="entry name" value="DUF6950"/>
</dbReference>
<keyword evidence="3" id="KW-1185">Reference proteome</keyword>
<evidence type="ECO:0000259" key="1">
    <source>
        <dbReference type="Pfam" id="PF22262"/>
    </source>
</evidence>
<name>A0A3S4MLM3_9RHOB</name>
<dbReference type="AlphaFoldDB" id="A0A3S4MLM3"/>
<evidence type="ECO:0000313" key="2">
    <source>
        <dbReference type="EMBL" id="RWR54880.1"/>
    </source>
</evidence>
<comment type="caution">
    <text evidence="2">The sequence shown here is derived from an EMBL/GenBank/DDBJ whole genome shotgun (WGS) entry which is preliminary data.</text>
</comment>
<protein>
    <recommendedName>
        <fullName evidence="1">DUF6950 domain-containing protein</fullName>
    </recommendedName>
</protein>
<feature type="domain" description="DUF6950" evidence="1">
    <location>
        <begin position="6"/>
        <end position="139"/>
    </location>
</feature>
<dbReference type="RefSeq" id="WP_128154439.1">
    <property type="nucleotide sequence ID" value="NZ_SAVA01000001.1"/>
</dbReference>
<sequence length="140" mass="14950">MVQGLTRRPDWRARLHAEIEAHRREAFAWGARDCALGLAAGAVEAMTGDDLRRGWRGKYRTAAGALRALRTAGFDTLGDAAASLLPEVHPAFARDGDLALIEEGEIGALAIFNGSTLIVLTLDGLGVRERAAAKRAFKVG</sequence>
<gene>
    <name evidence="2" type="ORF">EOW66_02100</name>
</gene>
<accession>A0A3S4MLM3</accession>
<evidence type="ECO:0000313" key="3">
    <source>
        <dbReference type="Proteomes" id="UP000288071"/>
    </source>
</evidence>
<proteinExistence type="predicted"/>
<reference evidence="2 3" key="2">
    <citation type="submission" date="2019-01" db="EMBL/GenBank/DDBJ databases">
        <title>Sinorhodobacter populi sp. nov. isolated from the symptomatic bark tissue of Populus euramericana canker.</title>
        <authorList>
            <person name="Xu G."/>
        </authorList>
    </citation>
    <scope>NUCLEOTIDE SEQUENCE [LARGE SCALE GENOMIC DNA]</scope>
    <source>
        <strain evidence="2 3">CGMCC 1.12963</strain>
    </source>
</reference>
<dbReference type="Pfam" id="PF22262">
    <property type="entry name" value="DUF6950"/>
    <property type="match status" value="1"/>
</dbReference>
<reference evidence="3" key="1">
    <citation type="submission" date="2019-01" db="EMBL/GenBank/DDBJ databases">
        <title>Sinorhodobacter populi sp. nov. isolated from the symptomatic bark tissue of Populus euramericana canker.</title>
        <authorList>
            <person name="Li Y."/>
        </authorList>
    </citation>
    <scope>NUCLEOTIDE SEQUENCE [LARGE SCALE GENOMIC DNA]</scope>
    <source>
        <strain evidence="3">CGMCC 1.12963</strain>
    </source>
</reference>
<organism evidence="2 3">
    <name type="scientific">Paenirhodobacter huangdaonensis</name>
    <dbReference type="NCBI Taxonomy" id="2501515"/>
    <lineage>
        <taxon>Bacteria</taxon>
        <taxon>Pseudomonadati</taxon>
        <taxon>Pseudomonadota</taxon>
        <taxon>Alphaproteobacteria</taxon>
        <taxon>Rhodobacterales</taxon>
        <taxon>Rhodobacter group</taxon>
        <taxon>Paenirhodobacter</taxon>
    </lineage>
</organism>